<accession>A0A8D8SKV2</accession>
<organism evidence="1">
    <name type="scientific">Cacopsylla melanoneura</name>
    <dbReference type="NCBI Taxonomy" id="428564"/>
    <lineage>
        <taxon>Eukaryota</taxon>
        <taxon>Metazoa</taxon>
        <taxon>Ecdysozoa</taxon>
        <taxon>Arthropoda</taxon>
        <taxon>Hexapoda</taxon>
        <taxon>Insecta</taxon>
        <taxon>Pterygota</taxon>
        <taxon>Neoptera</taxon>
        <taxon>Paraneoptera</taxon>
        <taxon>Hemiptera</taxon>
        <taxon>Sternorrhyncha</taxon>
        <taxon>Psylloidea</taxon>
        <taxon>Psyllidae</taxon>
        <taxon>Psyllinae</taxon>
        <taxon>Cacopsylla</taxon>
    </lineage>
</organism>
<dbReference type="EMBL" id="HBUF01226508">
    <property type="protein sequence ID" value="CAG6671634.1"/>
    <property type="molecule type" value="Transcribed_RNA"/>
</dbReference>
<dbReference type="AlphaFoldDB" id="A0A8D8SKV2"/>
<protein>
    <submittedName>
        <fullName evidence="1">Uncharacterized protein</fullName>
    </submittedName>
</protein>
<sequence>MSLHSMEHCWILWKKILFKPRSLSPFKIKLQPINMEREDFMEPLRVDLVQAFVTPLDLLKVGLPVHSNHPGPRKTHLLSLLENPKISWTMRTCPHLVSLPSLFKCLRVLKAKQEKDRKGRGVCREPQYRAFLCCSLCYNQSRTPLEANYSLVWAGNPVKVLDLV</sequence>
<reference evidence="1" key="1">
    <citation type="submission" date="2021-05" db="EMBL/GenBank/DDBJ databases">
        <authorList>
            <person name="Alioto T."/>
            <person name="Alioto T."/>
            <person name="Gomez Garrido J."/>
        </authorList>
    </citation>
    <scope>NUCLEOTIDE SEQUENCE</scope>
</reference>
<dbReference type="EMBL" id="HBUF01226506">
    <property type="protein sequence ID" value="CAG6671630.1"/>
    <property type="molecule type" value="Transcribed_RNA"/>
</dbReference>
<proteinExistence type="predicted"/>
<dbReference type="EMBL" id="HBUF01226507">
    <property type="protein sequence ID" value="CAG6671632.1"/>
    <property type="molecule type" value="Transcribed_RNA"/>
</dbReference>
<name>A0A8D8SKV2_9HEMI</name>
<evidence type="ECO:0000313" key="1">
    <source>
        <dbReference type="EMBL" id="CAG6671634.1"/>
    </source>
</evidence>